<name>I6ZEZ1_MYCWM</name>
<protein>
    <submittedName>
        <fullName evidence="2">Uncharacterized protein</fullName>
    </submittedName>
</protein>
<dbReference type="OrthoDB" id="403126at2"/>
<evidence type="ECO:0000313" key="2">
    <source>
        <dbReference type="EMBL" id="AFN65177.1"/>
    </source>
</evidence>
<dbReference type="PATRIC" id="fig|1197325.3.peg.415"/>
<keyword evidence="3" id="KW-1185">Reference proteome</keyword>
<dbReference type="EMBL" id="CP003703">
    <property type="protein sequence ID" value="AFN65177.1"/>
    <property type="molecule type" value="Genomic_DNA"/>
</dbReference>
<accession>I6ZEZ1</accession>
<dbReference type="RefSeq" id="WP_014849887.1">
    <property type="nucleotide sequence ID" value="NC_018149.1"/>
</dbReference>
<dbReference type="Proteomes" id="UP000009005">
    <property type="component" value="Chromosome"/>
</dbReference>
<proteinExistence type="predicted"/>
<organism evidence="2 3">
    <name type="scientific">Mycoplasma wenyonii (strain Massachusetts)</name>
    <name type="common">Eperythrozoon wenyonii</name>
    <dbReference type="NCBI Taxonomy" id="1197325"/>
    <lineage>
        <taxon>Bacteria</taxon>
        <taxon>Bacillati</taxon>
        <taxon>Mycoplasmatota</taxon>
        <taxon>Mollicutes</taxon>
        <taxon>Mycoplasmataceae</taxon>
        <taxon>Mycoplasma</taxon>
    </lineage>
</organism>
<keyword evidence="1" id="KW-0472">Membrane</keyword>
<gene>
    <name evidence="2" type="ordered locus">WEN_01920</name>
</gene>
<dbReference type="STRING" id="1197325.WEN_01920"/>
<keyword evidence="1" id="KW-1133">Transmembrane helix</keyword>
<dbReference type="KEGG" id="mwe:WEN_01920"/>
<sequence>MVLLKVFAIPVVGLGSVGVMSPLIYIGSTSSTFKTSWKSYLSSSSPVLQDCKSSDGKYYTVLLELNPKKGETNADSSEISFRVEETSGKWEKNKGKVVWRGREAENSLKDWGLQPRTKTQILFMYPDPSGYKYGDQVRKFQATCENGGVIESTQGFNNTIELSSLKLTMTDEQSCQSSFGYVECSVNITPSDKLKWKEGTEPKVIYTAF</sequence>
<reference evidence="2 3" key="1">
    <citation type="journal article" date="2012" name="J. Bacteriol.">
        <title>Complete genome sequence of Mycoplasma wenyonii strain Massachusetts.</title>
        <authorList>
            <person name="Dos Santos A.P."/>
            <person name="Guimaraes A.M."/>
            <person name="do Nascimento N.C."/>
            <person name="Sanmiguel P.J."/>
            <person name="Messick J.B."/>
        </authorList>
    </citation>
    <scope>NUCLEOTIDE SEQUENCE [LARGE SCALE GENOMIC DNA]</scope>
    <source>
        <strain evidence="2 3">Massachusetts</strain>
    </source>
</reference>
<feature type="transmembrane region" description="Helical" evidence="1">
    <location>
        <begin position="6"/>
        <end position="26"/>
    </location>
</feature>
<evidence type="ECO:0000256" key="1">
    <source>
        <dbReference type="SAM" id="Phobius"/>
    </source>
</evidence>
<keyword evidence="1" id="KW-0812">Transmembrane</keyword>
<dbReference type="HOGENOM" id="CLU_1265803_0_0_14"/>
<evidence type="ECO:0000313" key="3">
    <source>
        <dbReference type="Proteomes" id="UP000009005"/>
    </source>
</evidence>
<dbReference type="AlphaFoldDB" id="I6ZEZ1"/>